<organism evidence="3 4">
    <name type="scientific">Kordia periserrulae</name>
    <dbReference type="NCBI Taxonomy" id="701523"/>
    <lineage>
        <taxon>Bacteria</taxon>
        <taxon>Pseudomonadati</taxon>
        <taxon>Bacteroidota</taxon>
        <taxon>Flavobacteriia</taxon>
        <taxon>Flavobacteriales</taxon>
        <taxon>Flavobacteriaceae</taxon>
        <taxon>Kordia</taxon>
    </lineage>
</organism>
<proteinExistence type="inferred from homology"/>
<sequence>MSDQSIKLIIQNQVAYITLNRPEVFNSFNREMALLLQETLDNCEQNEDVRAIVLTGEGKAFCAGQDLKEVTHPELNPGFKKILEEHYNPIIQRIRSIEKPVIGAVNGVAAGAGANIALACDIVVAHEKVSFIQAFSKIGLIPDSAGTFFLPRLIGFQKASALMMLGDKISAEEGERLGMLYKVLPLETFNQEIIALAEKLAKMPTKALGLTKRVLNQSLTNDLEAQLALESKHQIEASESEDYREGVAAFVEKRMPNFKGK</sequence>
<accession>A0A2T6BRM6</accession>
<dbReference type="EMBL" id="QBKT01000012">
    <property type="protein sequence ID" value="PTX58741.1"/>
    <property type="molecule type" value="Genomic_DNA"/>
</dbReference>
<dbReference type="InterPro" id="IPR001753">
    <property type="entry name" value="Enoyl-CoA_hydra/iso"/>
</dbReference>
<dbReference type="AlphaFoldDB" id="A0A2T6BRM6"/>
<dbReference type="Proteomes" id="UP000244090">
    <property type="component" value="Unassembled WGS sequence"/>
</dbReference>
<dbReference type="PANTHER" id="PTHR43802:SF1">
    <property type="entry name" value="IP11341P-RELATED"/>
    <property type="match status" value="1"/>
</dbReference>
<dbReference type="GO" id="GO:0016853">
    <property type="term" value="F:isomerase activity"/>
    <property type="evidence" value="ECO:0007669"/>
    <property type="project" value="UniProtKB-KW"/>
</dbReference>
<dbReference type="OrthoDB" id="9775794at2"/>
<dbReference type="PANTHER" id="PTHR43802">
    <property type="entry name" value="ENOYL-COA HYDRATASE"/>
    <property type="match status" value="1"/>
</dbReference>
<evidence type="ECO:0000313" key="4">
    <source>
        <dbReference type="Proteomes" id="UP000244090"/>
    </source>
</evidence>
<name>A0A2T6BRM6_9FLAO</name>
<dbReference type="Pfam" id="PF00378">
    <property type="entry name" value="ECH_1"/>
    <property type="match status" value="1"/>
</dbReference>
<dbReference type="InterPro" id="IPR029045">
    <property type="entry name" value="ClpP/crotonase-like_dom_sf"/>
</dbReference>
<evidence type="ECO:0000256" key="2">
    <source>
        <dbReference type="RuleBase" id="RU003707"/>
    </source>
</evidence>
<gene>
    <name evidence="3" type="ORF">C8N46_11249</name>
</gene>
<evidence type="ECO:0000256" key="1">
    <source>
        <dbReference type="ARBA" id="ARBA00005254"/>
    </source>
</evidence>
<dbReference type="CDD" id="cd06558">
    <property type="entry name" value="crotonase-like"/>
    <property type="match status" value="1"/>
</dbReference>
<protein>
    <submittedName>
        <fullName evidence="3">2-(1,2-epoxy-1,2-dihydrophenyl)acetyl-CoA isomerase</fullName>
    </submittedName>
</protein>
<comment type="caution">
    <text evidence="3">The sequence shown here is derived from an EMBL/GenBank/DDBJ whole genome shotgun (WGS) entry which is preliminary data.</text>
</comment>
<comment type="similarity">
    <text evidence="1 2">Belongs to the enoyl-CoA hydratase/isomerase family.</text>
</comment>
<dbReference type="RefSeq" id="WP_108116617.1">
    <property type="nucleotide sequence ID" value="NZ_QBKT01000012.1"/>
</dbReference>
<dbReference type="Gene3D" id="3.90.226.10">
    <property type="entry name" value="2-enoyl-CoA Hydratase, Chain A, domain 1"/>
    <property type="match status" value="1"/>
</dbReference>
<reference evidence="3 4" key="1">
    <citation type="submission" date="2018-04" db="EMBL/GenBank/DDBJ databases">
        <title>Genomic Encyclopedia of Archaeal and Bacterial Type Strains, Phase II (KMG-II): from individual species to whole genera.</title>
        <authorList>
            <person name="Goeker M."/>
        </authorList>
    </citation>
    <scope>NUCLEOTIDE SEQUENCE [LARGE SCALE GENOMIC DNA]</scope>
    <source>
        <strain evidence="3 4">DSM 25731</strain>
    </source>
</reference>
<dbReference type="SUPFAM" id="SSF52096">
    <property type="entry name" value="ClpP/crotonase"/>
    <property type="match status" value="1"/>
</dbReference>
<dbReference type="InterPro" id="IPR014748">
    <property type="entry name" value="Enoyl-CoA_hydra_C"/>
</dbReference>
<keyword evidence="3" id="KW-0413">Isomerase</keyword>
<dbReference type="Gene3D" id="1.10.12.10">
    <property type="entry name" value="Lyase 2-enoyl-coa Hydratase, Chain A, domain 2"/>
    <property type="match status" value="1"/>
</dbReference>
<evidence type="ECO:0000313" key="3">
    <source>
        <dbReference type="EMBL" id="PTX58741.1"/>
    </source>
</evidence>
<dbReference type="InterPro" id="IPR018376">
    <property type="entry name" value="Enoyl-CoA_hyd/isom_CS"/>
</dbReference>
<dbReference type="PROSITE" id="PS00166">
    <property type="entry name" value="ENOYL_COA_HYDRATASE"/>
    <property type="match status" value="1"/>
</dbReference>
<keyword evidence="4" id="KW-1185">Reference proteome</keyword>